<reference evidence="1" key="2">
    <citation type="journal article" date="2015" name="Data Brief">
        <title>Shoot transcriptome of the giant reed, Arundo donax.</title>
        <authorList>
            <person name="Barrero R.A."/>
            <person name="Guerrero F.D."/>
            <person name="Moolhuijzen P."/>
            <person name="Goolsby J.A."/>
            <person name="Tidwell J."/>
            <person name="Bellgard S.E."/>
            <person name="Bellgard M.I."/>
        </authorList>
    </citation>
    <scope>NUCLEOTIDE SEQUENCE</scope>
    <source>
        <tissue evidence="1">Shoot tissue taken approximately 20 cm above the soil surface</tissue>
    </source>
</reference>
<dbReference type="EMBL" id="GBRH01189502">
    <property type="protein sequence ID" value="JAE08394.1"/>
    <property type="molecule type" value="Transcribed_RNA"/>
</dbReference>
<proteinExistence type="predicted"/>
<organism evidence="1">
    <name type="scientific">Arundo donax</name>
    <name type="common">Giant reed</name>
    <name type="synonym">Donax arundinaceus</name>
    <dbReference type="NCBI Taxonomy" id="35708"/>
    <lineage>
        <taxon>Eukaryota</taxon>
        <taxon>Viridiplantae</taxon>
        <taxon>Streptophyta</taxon>
        <taxon>Embryophyta</taxon>
        <taxon>Tracheophyta</taxon>
        <taxon>Spermatophyta</taxon>
        <taxon>Magnoliopsida</taxon>
        <taxon>Liliopsida</taxon>
        <taxon>Poales</taxon>
        <taxon>Poaceae</taxon>
        <taxon>PACMAD clade</taxon>
        <taxon>Arundinoideae</taxon>
        <taxon>Arundineae</taxon>
        <taxon>Arundo</taxon>
    </lineage>
</organism>
<name>A0A0A9FAZ9_ARUDO</name>
<reference evidence="1" key="1">
    <citation type="submission" date="2014-09" db="EMBL/GenBank/DDBJ databases">
        <authorList>
            <person name="Magalhaes I.L.F."/>
            <person name="Oliveira U."/>
            <person name="Santos F.R."/>
            <person name="Vidigal T.H.D.A."/>
            <person name="Brescovit A.D."/>
            <person name="Santos A.J."/>
        </authorList>
    </citation>
    <scope>NUCLEOTIDE SEQUENCE</scope>
    <source>
        <tissue evidence="1">Shoot tissue taken approximately 20 cm above the soil surface</tissue>
    </source>
</reference>
<dbReference type="AlphaFoldDB" id="A0A0A9FAZ9"/>
<accession>A0A0A9FAZ9</accession>
<sequence length="63" mass="7568">MDWSLMFVRHRLLLWRKALELSLQLSLSKKNKILNAQLFHQEIKGLCMKLYLHVTISQRFLVS</sequence>
<protein>
    <submittedName>
        <fullName evidence="1">Uncharacterized protein</fullName>
    </submittedName>
</protein>
<evidence type="ECO:0000313" key="1">
    <source>
        <dbReference type="EMBL" id="JAE08394.1"/>
    </source>
</evidence>